<evidence type="ECO:0000313" key="1">
    <source>
        <dbReference type="EMBL" id="GIN61293.1"/>
    </source>
</evidence>
<keyword evidence="2" id="KW-1185">Reference proteome</keyword>
<dbReference type="EMBL" id="BORC01000002">
    <property type="protein sequence ID" value="GIN61293.1"/>
    <property type="molecule type" value="Genomic_DNA"/>
</dbReference>
<gene>
    <name evidence="1" type="ORF">J27TS8_12860</name>
</gene>
<accession>A0A920BSU3</accession>
<proteinExistence type="predicted"/>
<comment type="caution">
    <text evidence="1">The sequence shown here is derived from an EMBL/GenBank/DDBJ whole genome shotgun (WGS) entry which is preliminary data.</text>
</comment>
<evidence type="ECO:0000313" key="2">
    <source>
        <dbReference type="Proteomes" id="UP000682111"/>
    </source>
</evidence>
<dbReference type="AlphaFoldDB" id="A0A920BSU3"/>
<organism evidence="1 2">
    <name type="scientific">Robertmurraya siralis</name>
    <dbReference type="NCBI Taxonomy" id="77777"/>
    <lineage>
        <taxon>Bacteria</taxon>
        <taxon>Bacillati</taxon>
        <taxon>Bacillota</taxon>
        <taxon>Bacilli</taxon>
        <taxon>Bacillales</taxon>
        <taxon>Bacillaceae</taxon>
        <taxon>Robertmurraya</taxon>
    </lineage>
</organism>
<protein>
    <submittedName>
        <fullName evidence="1">Uncharacterized protein</fullName>
    </submittedName>
</protein>
<reference evidence="1" key="1">
    <citation type="submission" date="2021-03" db="EMBL/GenBank/DDBJ databases">
        <title>Antimicrobial resistance genes in bacteria isolated from Japanese honey, and their potential for conferring macrolide and lincosamide resistance in the American foulbrood pathogen Paenibacillus larvae.</title>
        <authorList>
            <person name="Okamoto M."/>
            <person name="Kumagai M."/>
            <person name="Kanamori H."/>
            <person name="Takamatsu D."/>
        </authorList>
    </citation>
    <scope>NUCLEOTIDE SEQUENCE</scope>
    <source>
        <strain evidence="1">J27TS8</strain>
    </source>
</reference>
<name>A0A920BSU3_9BACI</name>
<dbReference type="Proteomes" id="UP000682111">
    <property type="component" value="Unassembled WGS sequence"/>
</dbReference>
<sequence>MPEVCVVPEANVIHCEIDHFQSEKESHPKLVATRTIEVYFYLDLTFQLFYRISRDWRQYFYKSSITM</sequence>